<evidence type="ECO:0000259" key="2">
    <source>
        <dbReference type="Pfam" id="PF03972"/>
    </source>
</evidence>
<organism evidence="3 4">
    <name type="scientific">Solirubrobacter ginsenosidimutans</name>
    <dbReference type="NCBI Taxonomy" id="490573"/>
    <lineage>
        <taxon>Bacteria</taxon>
        <taxon>Bacillati</taxon>
        <taxon>Actinomycetota</taxon>
        <taxon>Thermoleophilia</taxon>
        <taxon>Solirubrobacterales</taxon>
        <taxon>Solirubrobacteraceae</taxon>
        <taxon>Solirubrobacter</taxon>
    </lineage>
</organism>
<evidence type="ECO:0000256" key="1">
    <source>
        <dbReference type="ARBA" id="ARBA00006174"/>
    </source>
</evidence>
<name>A0A9X3MPJ7_9ACTN</name>
<keyword evidence="4" id="KW-1185">Reference proteome</keyword>
<dbReference type="PANTHER" id="PTHR16943">
    <property type="entry name" value="2-METHYLCITRATE DEHYDRATASE-RELATED"/>
    <property type="match status" value="1"/>
</dbReference>
<sequence length="418" mass="43334">MISTTTSRGVAHALAERFAGAAHATARPVVADIVRRRVFDALGALAAGRGIADHALFAALPERGLLADVRRLCAVIRSTEVDDLDRLSCTSPGSVAVPVSLLVAAWRGLGEEELLAGVAAGYEAMAGIGQALGGPHRLPDGVWPSYDAAPLAAAAASAAVLGLDGDRAAHALAIAVARTPGRAGRIAGEPTSRWLGYGSAAADGVVATLAAEAGAHGDLALLDLPALRVDPPPQAQWLVERADVKPFCTARQTQSAVEAARMTAMDLQGATIVEAEVAVPAAYRAMIDQPRPRTRLASIASAQFQLSAALTSEGVLWDVVRASPAPPAVAMRVIVDGRLSALYPEAWPARVRLRTAGGDEATRTILGGDEPLPGWHQLFTKHARLGALAPPELDALRAACRSIAPGELLHLADPERTR</sequence>
<comment type="similarity">
    <text evidence="1">Belongs to the PrpD family.</text>
</comment>
<proteinExistence type="inferred from homology"/>
<reference evidence="3" key="1">
    <citation type="submission" date="2022-10" db="EMBL/GenBank/DDBJ databases">
        <title>The WGS of Solirubrobacter ginsenosidimutans DSM 21036.</title>
        <authorList>
            <person name="Jiang Z."/>
        </authorList>
    </citation>
    <scope>NUCLEOTIDE SEQUENCE</scope>
    <source>
        <strain evidence="3">DSM 21036</strain>
    </source>
</reference>
<gene>
    <name evidence="3" type="ORF">OM076_01375</name>
</gene>
<dbReference type="InterPro" id="IPR045336">
    <property type="entry name" value="MmgE_PrpD_N"/>
</dbReference>
<dbReference type="Gene3D" id="1.10.4100.10">
    <property type="entry name" value="2-methylcitrate dehydratase PrpD"/>
    <property type="match status" value="1"/>
</dbReference>
<dbReference type="AlphaFoldDB" id="A0A9X3MPJ7"/>
<dbReference type="Proteomes" id="UP001149140">
    <property type="component" value="Unassembled WGS sequence"/>
</dbReference>
<evidence type="ECO:0000313" key="4">
    <source>
        <dbReference type="Proteomes" id="UP001149140"/>
    </source>
</evidence>
<accession>A0A9X3MPJ7</accession>
<protein>
    <submittedName>
        <fullName evidence="3">MmgE/PrpD family protein</fullName>
    </submittedName>
</protein>
<dbReference type="PANTHER" id="PTHR16943:SF8">
    <property type="entry name" value="2-METHYLCITRATE DEHYDRATASE"/>
    <property type="match status" value="1"/>
</dbReference>
<dbReference type="GO" id="GO:0016829">
    <property type="term" value="F:lyase activity"/>
    <property type="evidence" value="ECO:0007669"/>
    <property type="project" value="InterPro"/>
</dbReference>
<dbReference type="Pfam" id="PF03972">
    <property type="entry name" value="MmgE_PrpD_N"/>
    <property type="match status" value="1"/>
</dbReference>
<dbReference type="InterPro" id="IPR042183">
    <property type="entry name" value="MmgE/PrpD_sf_1"/>
</dbReference>
<dbReference type="InterPro" id="IPR005656">
    <property type="entry name" value="MmgE_PrpD"/>
</dbReference>
<dbReference type="InterPro" id="IPR036148">
    <property type="entry name" value="MmgE/PrpD_sf"/>
</dbReference>
<comment type="caution">
    <text evidence="3">The sequence shown here is derived from an EMBL/GenBank/DDBJ whole genome shotgun (WGS) entry which is preliminary data.</text>
</comment>
<feature type="domain" description="MmgE/PrpD N-terminal" evidence="2">
    <location>
        <begin position="74"/>
        <end position="223"/>
    </location>
</feature>
<dbReference type="EMBL" id="JAPDOD010000001">
    <property type="protein sequence ID" value="MDA0158898.1"/>
    <property type="molecule type" value="Genomic_DNA"/>
</dbReference>
<dbReference type="SUPFAM" id="SSF103378">
    <property type="entry name" value="2-methylcitrate dehydratase PrpD"/>
    <property type="match status" value="1"/>
</dbReference>
<dbReference type="RefSeq" id="WP_270037518.1">
    <property type="nucleotide sequence ID" value="NZ_JAPDOD010000001.1"/>
</dbReference>
<evidence type="ECO:0000313" key="3">
    <source>
        <dbReference type="EMBL" id="MDA0158898.1"/>
    </source>
</evidence>